<reference evidence="2" key="1">
    <citation type="submission" date="2016-10" db="EMBL/GenBank/DDBJ databases">
        <authorList>
            <person name="Varghese N."/>
            <person name="Submissions S."/>
        </authorList>
    </citation>
    <scope>NUCLEOTIDE SEQUENCE [LARGE SCALE GENOMIC DNA]</scope>
    <source>
        <strain evidence="2">GAS369</strain>
    </source>
</reference>
<dbReference type="Proteomes" id="UP000243904">
    <property type="component" value="Chromosome I"/>
</dbReference>
<evidence type="ECO:0000313" key="1">
    <source>
        <dbReference type="EMBL" id="SDT01082.1"/>
    </source>
</evidence>
<gene>
    <name evidence="1" type="ORF">SAMN05444158_4032</name>
</gene>
<accession>A0A1H1WVR0</accession>
<dbReference type="InterPro" id="IPR051200">
    <property type="entry name" value="Host-pathogen_enzymatic-act"/>
</dbReference>
<keyword evidence="2" id="KW-1185">Reference proteome</keyword>
<dbReference type="SUPFAM" id="SSF51004">
    <property type="entry name" value="C-terminal (heme d1) domain of cytochrome cd1-nitrite reductase"/>
    <property type="match status" value="1"/>
</dbReference>
<organism evidence="1 2">
    <name type="scientific">Bradyrhizobium canariense</name>
    <dbReference type="NCBI Taxonomy" id="255045"/>
    <lineage>
        <taxon>Bacteria</taxon>
        <taxon>Pseudomonadati</taxon>
        <taxon>Pseudomonadota</taxon>
        <taxon>Alphaproteobacteria</taxon>
        <taxon>Hyphomicrobiales</taxon>
        <taxon>Nitrobacteraceae</taxon>
        <taxon>Bradyrhizobium</taxon>
    </lineage>
</organism>
<dbReference type="InterPro" id="IPR011048">
    <property type="entry name" value="Haem_d1_sf"/>
</dbReference>
<dbReference type="InterPro" id="IPR015943">
    <property type="entry name" value="WD40/YVTN_repeat-like_dom_sf"/>
</dbReference>
<proteinExistence type="predicted"/>
<protein>
    <submittedName>
        <fullName evidence="1">40-residue YVTN family beta-propeller repeat-containing protein</fullName>
    </submittedName>
</protein>
<dbReference type="PANTHER" id="PTHR47197">
    <property type="entry name" value="PROTEIN NIRF"/>
    <property type="match status" value="1"/>
</dbReference>
<dbReference type="AlphaFoldDB" id="A0A1H1WVR0"/>
<dbReference type="Gene3D" id="2.130.10.10">
    <property type="entry name" value="YVTN repeat-like/Quinoprotein amine dehydrogenase"/>
    <property type="match status" value="2"/>
</dbReference>
<dbReference type="EMBL" id="LT629750">
    <property type="protein sequence ID" value="SDT01082.1"/>
    <property type="molecule type" value="Genomic_DNA"/>
</dbReference>
<name>A0A1H1WVR0_9BRAD</name>
<evidence type="ECO:0000313" key="2">
    <source>
        <dbReference type="Proteomes" id="UP000243904"/>
    </source>
</evidence>
<sequence>MSFDYRGKSDAKNNAAVHSWHGGSWIRCLARFSWECRLLGLCSVFCATLLPSLLTEAIAQPAEMSPLQLETKIALGDVRGRIDHMAVDLKRQRLFVAELGNDSVGVVDLANRKLLQTITGLKEPQGVGYEPSTDTLYVANAGDGSVRLFEGNEYKPNGQIELGSDADNVRVDPAANRILIAHGSGALAVIDPTTRSKVGDIPVKAHPEGFQIDHDIGQVFVNVPDAHGIAVVDRASQRQTGKWPIPDHDANFPMALDPVRRQVLVIFRAPAELGVFSMTGGKLIATAESCGDADDLFVDMKRGRVYVSCGAGFLDVFEAKGTTYRRIARIPTVSGARTSLLVPELDRLLVAVRTNAAEPAAIWMFRPIP</sequence>
<dbReference type="PANTHER" id="PTHR47197:SF3">
    <property type="entry name" value="DIHYDRO-HEME D1 DEHYDROGENASE"/>
    <property type="match status" value="1"/>
</dbReference>